<gene>
    <name evidence="1" type="ORF">GCM10008959_12710</name>
</gene>
<keyword evidence="2" id="KW-1185">Reference proteome</keyword>
<dbReference type="EMBL" id="BMQM01000006">
    <property type="protein sequence ID" value="GGR52740.1"/>
    <property type="molecule type" value="Genomic_DNA"/>
</dbReference>
<evidence type="ECO:0000313" key="1">
    <source>
        <dbReference type="EMBL" id="GGR52740.1"/>
    </source>
</evidence>
<dbReference type="Proteomes" id="UP000634308">
    <property type="component" value="Unassembled WGS sequence"/>
</dbReference>
<sequence length="89" mass="9638">MGARVPEPLLKTRVWVAHYTPGMNGQAGRGANRAFLERRNALWSRLRSLTPDGDGVPGPDFEATLTELSTLTGWDRARILAGLGLPVSP</sequence>
<evidence type="ECO:0000313" key="2">
    <source>
        <dbReference type="Proteomes" id="UP000634308"/>
    </source>
</evidence>
<reference evidence="2" key="1">
    <citation type="journal article" date="2019" name="Int. J. Syst. Evol. Microbiol.">
        <title>The Global Catalogue of Microorganisms (GCM) 10K type strain sequencing project: providing services to taxonomists for standard genome sequencing and annotation.</title>
        <authorList>
            <consortium name="The Broad Institute Genomics Platform"/>
            <consortium name="The Broad Institute Genome Sequencing Center for Infectious Disease"/>
            <person name="Wu L."/>
            <person name="Ma J."/>
        </authorList>
    </citation>
    <scope>NUCLEOTIDE SEQUENCE [LARGE SCALE GENOMIC DNA]</scope>
    <source>
        <strain evidence="2">JCM 31404</strain>
    </source>
</reference>
<organism evidence="1 2">
    <name type="scientific">Deinococcus seoulensis</name>
    <dbReference type="NCBI Taxonomy" id="1837379"/>
    <lineage>
        <taxon>Bacteria</taxon>
        <taxon>Thermotogati</taxon>
        <taxon>Deinococcota</taxon>
        <taxon>Deinococci</taxon>
        <taxon>Deinococcales</taxon>
        <taxon>Deinococcaceae</taxon>
        <taxon>Deinococcus</taxon>
    </lineage>
</organism>
<protein>
    <submittedName>
        <fullName evidence="1">Uncharacterized protein</fullName>
    </submittedName>
</protein>
<comment type="caution">
    <text evidence="1">The sequence shown here is derived from an EMBL/GenBank/DDBJ whole genome shotgun (WGS) entry which is preliminary data.</text>
</comment>
<name>A0ABQ2RNL1_9DEIO</name>
<proteinExistence type="predicted"/>
<accession>A0ABQ2RNL1</accession>